<dbReference type="EMBL" id="RQTK01000383">
    <property type="protein sequence ID" value="RUS80595.1"/>
    <property type="molecule type" value="Genomic_DNA"/>
</dbReference>
<evidence type="ECO:0000313" key="8">
    <source>
        <dbReference type="EMBL" id="RUS80595.1"/>
    </source>
</evidence>
<dbReference type="GO" id="GO:0016020">
    <property type="term" value="C:membrane"/>
    <property type="evidence" value="ECO:0007669"/>
    <property type="project" value="UniProtKB-SubCell"/>
</dbReference>
<feature type="compositionally biased region" description="Basic and acidic residues" evidence="6">
    <location>
        <begin position="16"/>
        <end position="29"/>
    </location>
</feature>
<organism evidence="8 9">
    <name type="scientific">Elysia chlorotica</name>
    <name type="common">Eastern emerald elysia</name>
    <name type="synonym">Sea slug</name>
    <dbReference type="NCBI Taxonomy" id="188477"/>
    <lineage>
        <taxon>Eukaryota</taxon>
        <taxon>Metazoa</taxon>
        <taxon>Spiralia</taxon>
        <taxon>Lophotrochozoa</taxon>
        <taxon>Mollusca</taxon>
        <taxon>Gastropoda</taxon>
        <taxon>Heterobranchia</taxon>
        <taxon>Euthyneura</taxon>
        <taxon>Panpulmonata</taxon>
        <taxon>Sacoglossa</taxon>
        <taxon>Placobranchoidea</taxon>
        <taxon>Plakobranchidae</taxon>
        <taxon>Elysia</taxon>
    </lineage>
</organism>
<proteinExistence type="predicted"/>
<feature type="transmembrane region" description="Helical" evidence="7">
    <location>
        <begin position="213"/>
        <end position="235"/>
    </location>
</feature>
<dbReference type="GO" id="GO:0008506">
    <property type="term" value="F:sucrose:proton symporter activity"/>
    <property type="evidence" value="ECO:0007669"/>
    <property type="project" value="TreeGrafter"/>
</dbReference>
<evidence type="ECO:0000256" key="4">
    <source>
        <dbReference type="ARBA" id="ARBA00022989"/>
    </source>
</evidence>
<keyword evidence="2" id="KW-0813">Transport</keyword>
<protein>
    <recommendedName>
        <fullName evidence="10">Major facilitator superfamily (MFS) profile domain-containing protein</fullName>
    </recommendedName>
</protein>
<evidence type="ECO:0000256" key="5">
    <source>
        <dbReference type="ARBA" id="ARBA00023136"/>
    </source>
</evidence>
<feature type="transmembrane region" description="Helical" evidence="7">
    <location>
        <begin position="438"/>
        <end position="458"/>
    </location>
</feature>
<gene>
    <name evidence="8" type="ORF">EGW08_011650</name>
</gene>
<feature type="transmembrane region" description="Helical" evidence="7">
    <location>
        <begin position="71"/>
        <end position="95"/>
    </location>
</feature>
<feature type="transmembrane region" description="Helical" evidence="7">
    <location>
        <begin position="589"/>
        <end position="612"/>
    </location>
</feature>
<evidence type="ECO:0000256" key="7">
    <source>
        <dbReference type="SAM" id="Phobius"/>
    </source>
</evidence>
<feature type="transmembrane region" description="Helical" evidence="7">
    <location>
        <begin position="490"/>
        <end position="508"/>
    </location>
</feature>
<feature type="transmembrane region" description="Helical" evidence="7">
    <location>
        <begin position="107"/>
        <end position="133"/>
    </location>
</feature>
<evidence type="ECO:0000256" key="6">
    <source>
        <dbReference type="SAM" id="MobiDB-lite"/>
    </source>
</evidence>
<dbReference type="Gene3D" id="1.20.1250.20">
    <property type="entry name" value="MFS general substrate transporter like domains"/>
    <property type="match status" value="1"/>
</dbReference>
<name>A0A433TGA0_ELYCH</name>
<keyword evidence="3 7" id="KW-0812">Transmembrane</keyword>
<keyword evidence="5 7" id="KW-0472">Membrane</keyword>
<evidence type="ECO:0000256" key="3">
    <source>
        <dbReference type="ARBA" id="ARBA00022692"/>
    </source>
</evidence>
<dbReference type="PANTHER" id="PTHR19432:SF35">
    <property type="entry name" value="SOLUTE CARRIER FAMILY 45 MEMBER 3 ISOFORM X1"/>
    <property type="match status" value="1"/>
</dbReference>
<dbReference type="Proteomes" id="UP000271974">
    <property type="component" value="Unassembled WGS sequence"/>
</dbReference>
<accession>A0A433TGA0</accession>
<feature type="transmembrane region" description="Helical" evidence="7">
    <location>
        <begin position="618"/>
        <end position="642"/>
    </location>
</feature>
<feature type="transmembrane region" description="Helical" evidence="7">
    <location>
        <begin position="39"/>
        <end position="59"/>
    </location>
</feature>
<evidence type="ECO:0000313" key="9">
    <source>
        <dbReference type="Proteomes" id="UP000271974"/>
    </source>
</evidence>
<dbReference type="OrthoDB" id="6158851at2759"/>
<reference evidence="8 9" key="1">
    <citation type="submission" date="2019-01" db="EMBL/GenBank/DDBJ databases">
        <title>A draft genome assembly of the solar-powered sea slug Elysia chlorotica.</title>
        <authorList>
            <person name="Cai H."/>
            <person name="Li Q."/>
            <person name="Fang X."/>
            <person name="Li J."/>
            <person name="Curtis N.E."/>
            <person name="Altenburger A."/>
            <person name="Shibata T."/>
            <person name="Feng M."/>
            <person name="Maeda T."/>
            <person name="Schwartz J.A."/>
            <person name="Shigenobu S."/>
            <person name="Lundholm N."/>
            <person name="Nishiyama T."/>
            <person name="Yang H."/>
            <person name="Hasebe M."/>
            <person name="Li S."/>
            <person name="Pierce S.K."/>
            <person name="Wang J."/>
        </authorList>
    </citation>
    <scope>NUCLEOTIDE SEQUENCE [LARGE SCALE GENOMIC DNA]</scope>
    <source>
        <strain evidence="8">EC2010</strain>
        <tissue evidence="8">Whole organism of an adult</tissue>
    </source>
</reference>
<dbReference type="PANTHER" id="PTHR19432">
    <property type="entry name" value="SUGAR TRANSPORTER"/>
    <property type="match status" value="1"/>
</dbReference>
<evidence type="ECO:0008006" key="10">
    <source>
        <dbReference type="Google" id="ProtNLM"/>
    </source>
</evidence>
<feature type="transmembrane region" description="Helical" evidence="7">
    <location>
        <begin position="520"/>
        <end position="538"/>
    </location>
</feature>
<feature type="transmembrane region" description="Helical" evidence="7">
    <location>
        <begin position="544"/>
        <end position="568"/>
    </location>
</feature>
<comment type="subcellular location">
    <subcellularLocation>
        <location evidence="1">Membrane</location>
        <topology evidence="1">Multi-pass membrane protein</topology>
    </subcellularLocation>
</comment>
<feature type="transmembrane region" description="Helical" evidence="7">
    <location>
        <begin position="172"/>
        <end position="193"/>
    </location>
</feature>
<comment type="caution">
    <text evidence="8">The sequence shown here is derived from an EMBL/GenBank/DDBJ whole genome shotgun (WGS) entry which is preliminary data.</text>
</comment>
<feature type="region of interest" description="Disordered" evidence="6">
    <location>
        <begin position="1"/>
        <end position="31"/>
    </location>
</feature>
<keyword evidence="9" id="KW-1185">Reference proteome</keyword>
<feature type="transmembrane region" description="Helical" evidence="7">
    <location>
        <begin position="250"/>
        <end position="274"/>
    </location>
</feature>
<dbReference type="SUPFAM" id="SSF103473">
    <property type="entry name" value="MFS general substrate transporter"/>
    <property type="match status" value="2"/>
</dbReference>
<sequence>MVGHEVSARPHQQQPSERRPPEHHPHQETATDGVGTAQMVMLVAAMSGIEAVMAFEQIYEFLMLQYLGTPVALMSTSGVIAGASSLTIMPGLTYFVNRGAHSWKRKWYAICLGLTVFLLGLILLISAGIIKIINLSKPLNFVSNLSNSSMSELPNSGFHSSPSSTMSFVYDGVPATAILGMISFGLTGLAYDLGAPAVKSFALDTLPTHQHKAALATSTMLQGLGGTAITIIGAFDLPTIVENNFKMDGIAGTLLLMCVILVLTLVMSFAVTLISGKVIGLRMRNGSPLNGKGNRTKKLARRSFEPEKIKNFKYSRLSTSSTESYALRLSYANSGDILYLSYENRAQQISKKQIHTKSICSDEKQSLLGDSSDRNMGRWSGSCSNGGNQHSEREVTRNQWTQTSICSHPFGLKKSESLIGGSGGHIQTRTSILRKKHFIITCISAFLGNGCLLCFSLYSPNTLTFSILKGDPLALPGSTGRQLYEKGMRFGAAGIMIMYFSMVISSMCSHQLMKMLGEKPHYLTTCGVVAISIAVFLGTQKVEAFFVAMMFFGSFRSCCLTTPFINASKIVSEENLDNETDGGRTMGRAISLVGMMMPGHYLLLSSAMGPLIDATDNVWVPIIYSLVVLVASGASLLLLYCVRR</sequence>
<evidence type="ECO:0000256" key="1">
    <source>
        <dbReference type="ARBA" id="ARBA00004141"/>
    </source>
</evidence>
<dbReference type="InterPro" id="IPR036259">
    <property type="entry name" value="MFS_trans_sf"/>
</dbReference>
<keyword evidence="4 7" id="KW-1133">Transmembrane helix</keyword>
<evidence type="ECO:0000256" key="2">
    <source>
        <dbReference type="ARBA" id="ARBA00022448"/>
    </source>
</evidence>
<dbReference type="AlphaFoldDB" id="A0A433TGA0"/>